<evidence type="ECO:0000313" key="19">
    <source>
        <dbReference type="Proteomes" id="UP000233551"/>
    </source>
</evidence>
<dbReference type="InterPro" id="IPR024788">
    <property type="entry name" value="Malectin-like_Carb-bd_dom"/>
</dbReference>
<dbReference type="PROSITE" id="PS00107">
    <property type="entry name" value="PROTEIN_KINASE_ATP"/>
    <property type="match status" value="1"/>
</dbReference>
<evidence type="ECO:0000256" key="2">
    <source>
        <dbReference type="ARBA" id="ARBA00022527"/>
    </source>
</evidence>
<dbReference type="InterPro" id="IPR008271">
    <property type="entry name" value="Ser/Thr_kinase_AS"/>
</dbReference>
<keyword evidence="6 12" id="KW-0547">Nucleotide-binding</keyword>
<keyword evidence="3" id="KW-0808">Transferase</keyword>
<keyword evidence="9 13" id="KW-1133">Transmembrane helix</keyword>
<reference evidence="16" key="2">
    <citation type="submission" date="2017-06" db="EMBL/GenBank/DDBJ databases">
        <title>The pomegranate genome and the genomics of punicalagin biosynthesis.</title>
        <authorList>
            <person name="Xu C."/>
        </authorList>
    </citation>
    <scope>NUCLEOTIDE SEQUENCE [LARGE SCALE GENOMIC DNA]</scope>
    <source>
        <tissue evidence="16">Fresh leaf</tissue>
    </source>
</reference>
<feature type="binding site" evidence="12">
    <location>
        <position position="510"/>
    </location>
    <ligand>
        <name>ATP</name>
        <dbReference type="ChEBI" id="CHEBI:30616"/>
    </ligand>
</feature>
<evidence type="ECO:0000256" key="12">
    <source>
        <dbReference type="PROSITE-ProRule" id="PRU10141"/>
    </source>
</evidence>
<dbReference type="GO" id="GO:0004674">
    <property type="term" value="F:protein serine/threonine kinase activity"/>
    <property type="evidence" value="ECO:0007669"/>
    <property type="project" value="UniProtKB-KW"/>
</dbReference>
<dbReference type="PROSITE" id="PS50011">
    <property type="entry name" value="PROTEIN_KINASE_DOM"/>
    <property type="match status" value="1"/>
</dbReference>
<keyword evidence="8 12" id="KW-0067">ATP-binding</keyword>
<dbReference type="InterPro" id="IPR001245">
    <property type="entry name" value="Ser-Thr/Tyr_kinase_cat_dom"/>
</dbReference>
<dbReference type="EMBL" id="MTKT01000813">
    <property type="protein sequence ID" value="OWM87553.1"/>
    <property type="molecule type" value="Genomic_DNA"/>
</dbReference>
<name>A0A218XRH9_PUNGR</name>
<evidence type="ECO:0000256" key="8">
    <source>
        <dbReference type="ARBA" id="ARBA00022840"/>
    </source>
</evidence>
<organism evidence="16 18">
    <name type="scientific">Punica granatum</name>
    <name type="common">Pomegranate</name>
    <dbReference type="NCBI Taxonomy" id="22663"/>
    <lineage>
        <taxon>Eukaryota</taxon>
        <taxon>Viridiplantae</taxon>
        <taxon>Streptophyta</taxon>
        <taxon>Embryophyta</taxon>
        <taxon>Tracheophyta</taxon>
        <taxon>Spermatophyta</taxon>
        <taxon>Magnoliopsida</taxon>
        <taxon>eudicotyledons</taxon>
        <taxon>Gunneridae</taxon>
        <taxon>Pentapetalae</taxon>
        <taxon>rosids</taxon>
        <taxon>malvids</taxon>
        <taxon>Myrtales</taxon>
        <taxon>Lythraceae</taxon>
        <taxon>Punica</taxon>
    </lineage>
</organism>
<dbReference type="SMART" id="SM00220">
    <property type="entry name" value="S_TKc"/>
    <property type="match status" value="1"/>
</dbReference>
<dbReference type="Gene3D" id="3.30.200.20">
    <property type="entry name" value="Phosphorylase Kinase, domain 1"/>
    <property type="match status" value="1"/>
</dbReference>
<evidence type="ECO:0000313" key="16">
    <source>
        <dbReference type="EMBL" id="OWM87553.1"/>
    </source>
</evidence>
<proteinExistence type="predicted"/>
<feature type="transmembrane region" description="Helical" evidence="13">
    <location>
        <begin position="401"/>
        <end position="426"/>
    </location>
</feature>
<evidence type="ECO:0000256" key="6">
    <source>
        <dbReference type="ARBA" id="ARBA00022741"/>
    </source>
</evidence>
<protein>
    <recommendedName>
        <fullName evidence="15">Protein kinase domain-containing protein</fullName>
    </recommendedName>
</protein>
<reference evidence="18" key="1">
    <citation type="journal article" date="2017" name="Plant J.">
        <title>The pomegranate (Punica granatum L.) genome and the genomics of punicalagin biosynthesis.</title>
        <authorList>
            <person name="Qin G."/>
            <person name="Xu C."/>
            <person name="Ming R."/>
            <person name="Tang H."/>
            <person name="Guyot R."/>
            <person name="Kramer E.M."/>
            <person name="Hu Y."/>
            <person name="Yi X."/>
            <person name="Qi Y."/>
            <person name="Xu X."/>
            <person name="Gao Z."/>
            <person name="Pan H."/>
            <person name="Jian J."/>
            <person name="Tian Y."/>
            <person name="Yue Z."/>
            <person name="Xu Y."/>
        </authorList>
    </citation>
    <scope>NUCLEOTIDE SEQUENCE [LARGE SCALE GENOMIC DNA]</scope>
    <source>
        <strain evidence="18">cv. Dabenzi</strain>
    </source>
</reference>
<dbReference type="InterPro" id="IPR011009">
    <property type="entry name" value="Kinase-like_dom_sf"/>
</dbReference>
<feature type="domain" description="Protein kinase" evidence="15">
    <location>
        <begin position="482"/>
        <end position="755"/>
    </location>
</feature>
<evidence type="ECO:0000259" key="15">
    <source>
        <dbReference type="PROSITE" id="PS50011"/>
    </source>
</evidence>
<dbReference type="Pfam" id="PF07714">
    <property type="entry name" value="PK_Tyr_Ser-Thr"/>
    <property type="match status" value="1"/>
</dbReference>
<sequence length="813" mass="90578">MKVLFILSLWIHLALGSVPEDNYLIDCGSRTNNTAGSRNFSADNPHSYILSTSQTVLADTNSTSPLSSSYDPSLFLTARIFNSFSQYKFPIREKGWHFVRLYFFPFVFENYNLSRAEFSVSVQNVTLLRNFRIESGVTVKEYSFNVSSNQIVLTFSPNSGSFAFINALEITSIPSEVIPAGANSIDTPARVYLDFHNRALETVARVNMGNMTVLPQNDSLWRLWVSDDASRKQDKVKFVNEPEAVSYKPGGPTENIAPVSVYGTATTADPEPELSYNANLTWLFQVDPGFEYLVRFHFCDIMNSSLRPFLFHVYVNSRFAYQGLNLGSLTTLGAPYFFDVVASPTDQGDMAVRLAPSDAGQYPTVILNGLEIMKLSNSKESLDASDAEFRSSGKRSRKKTVIIIGLASGIFLVAAVLVALALLLICGKRRKLTVVRHSNEEDQFRPNRAEEKDHEAGFAMISSSKIGYRFPFGVIEEATDKFSESLVIGVGGFGKVYKGVLRDGTTLAVKRGSGKSNQGLQEFRTEIEMLSQFRHRHLVSLIGYCDELDEMIIIYEFMENGTVKNHLYGSDFPVLSYRQRLEICIGSAKGLHYLHTGTAKAIIHRDVKSANILLDENFMAKVADFGLSKTGPDLNETHVSTAIKGSFGYLDPEYLIRQQLTEKSDVYSFGVVMLEVLSGRPVIDPSRPREEVNLVEWAKKWQMKGKLHEIVDPRIAGQMKDESLIKFVEIAAKCLAGSGADRPSMGDVLWNLEFALQLEGKDVKPSQSEGFLSGINRSEISVSTPEFSMRSMGDLAGVSMSKVFARMVKEEMR</sequence>
<keyword evidence="2" id="KW-0723">Serine/threonine-protein kinase</keyword>
<dbReference type="Gene3D" id="1.10.510.10">
    <property type="entry name" value="Transferase(Phosphotransferase) domain 1"/>
    <property type="match status" value="1"/>
</dbReference>
<keyword evidence="7" id="KW-0418">Kinase</keyword>
<keyword evidence="4 13" id="KW-0812">Transmembrane</keyword>
<reference evidence="17 19" key="3">
    <citation type="submission" date="2017-11" db="EMBL/GenBank/DDBJ databases">
        <title>De-novo sequencing of pomegranate (Punica granatum L.) genome.</title>
        <authorList>
            <person name="Akparov Z."/>
            <person name="Amiraslanov A."/>
            <person name="Hajiyeva S."/>
            <person name="Abbasov M."/>
            <person name="Kaur K."/>
            <person name="Hamwieh A."/>
            <person name="Solovyev V."/>
            <person name="Salamov A."/>
            <person name="Braich B."/>
            <person name="Kosarev P."/>
            <person name="Mahmoud A."/>
            <person name="Hajiyev E."/>
            <person name="Babayeva S."/>
            <person name="Izzatullayeva V."/>
            <person name="Mammadov A."/>
            <person name="Mammadov A."/>
            <person name="Sharifova S."/>
            <person name="Ojaghi J."/>
            <person name="Eynullazada K."/>
            <person name="Bayramov B."/>
            <person name="Abdulazimova A."/>
            <person name="Shahmuradov I."/>
        </authorList>
    </citation>
    <scope>NUCLEOTIDE SEQUENCE [LARGE SCALE GENOMIC DNA]</scope>
    <source>
        <strain evidence="17">AG2017</strain>
        <strain evidence="19">cv. AG2017</strain>
        <tissue evidence="17">Leaf</tissue>
    </source>
</reference>
<keyword evidence="5 14" id="KW-0732">Signal</keyword>
<dbReference type="Pfam" id="PF12819">
    <property type="entry name" value="Malectin_like"/>
    <property type="match status" value="1"/>
</dbReference>
<dbReference type="AlphaFoldDB" id="A0A218XRH9"/>
<dbReference type="InterPro" id="IPR017441">
    <property type="entry name" value="Protein_kinase_ATP_BS"/>
</dbReference>
<dbReference type="FunFam" id="2.60.120.430:FF:000005">
    <property type="entry name" value="Putative receptor-like protein kinase"/>
    <property type="match status" value="1"/>
</dbReference>
<comment type="caution">
    <text evidence="16">The sequence shown here is derived from an EMBL/GenBank/DDBJ whole genome shotgun (WGS) entry which is preliminary data.</text>
</comment>
<feature type="signal peptide" evidence="14">
    <location>
        <begin position="1"/>
        <end position="16"/>
    </location>
</feature>
<dbReference type="PANTHER" id="PTHR45631:SF207">
    <property type="entry name" value="LRR RECEPTOR-LIKE SERINE_THREONINE-PROTEIN KINASE MEE39-RELATED"/>
    <property type="match status" value="1"/>
</dbReference>
<evidence type="ECO:0000256" key="7">
    <source>
        <dbReference type="ARBA" id="ARBA00022777"/>
    </source>
</evidence>
<dbReference type="Proteomes" id="UP000197138">
    <property type="component" value="Unassembled WGS sequence"/>
</dbReference>
<feature type="chain" id="PRO_5014072052" description="Protein kinase domain-containing protein" evidence="14">
    <location>
        <begin position="17"/>
        <end position="813"/>
    </location>
</feature>
<evidence type="ECO:0000256" key="5">
    <source>
        <dbReference type="ARBA" id="ARBA00022729"/>
    </source>
</evidence>
<dbReference type="InterPro" id="IPR000719">
    <property type="entry name" value="Prot_kinase_dom"/>
</dbReference>
<evidence type="ECO:0000256" key="10">
    <source>
        <dbReference type="ARBA" id="ARBA00023136"/>
    </source>
</evidence>
<evidence type="ECO:0000256" key="14">
    <source>
        <dbReference type="SAM" id="SignalP"/>
    </source>
</evidence>
<dbReference type="GO" id="GO:0005524">
    <property type="term" value="F:ATP binding"/>
    <property type="evidence" value="ECO:0007669"/>
    <property type="project" value="UniProtKB-UniRule"/>
</dbReference>
<evidence type="ECO:0000313" key="17">
    <source>
        <dbReference type="EMBL" id="PKI74651.1"/>
    </source>
</evidence>
<dbReference type="CDD" id="cd14066">
    <property type="entry name" value="STKc_IRAK"/>
    <property type="match status" value="1"/>
</dbReference>
<dbReference type="FunFam" id="1.10.510.10:FF:000252">
    <property type="entry name" value="Receptor-like protein kinase FERONIA"/>
    <property type="match status" value="1"/>
</dbReference>
<dbReference type="GeneID" id="116188360"/>
<accession>A0A218XRH9</accession>
<evidence type="ECO:0000256" key="4">
    <source>
        <dbReference type="ARBA" id="ARBA00022692"/>
    </source>
</evidence>
<keyword evidence="10 13" id="KW-0472">Membrane</keyword>
<evidence type="ECO:0000256" key="1">
    <source>
        <dbReference type="ARBA" id="ARBA00004479"/>
    </source>
</evidence>
<dbReference type="Gene3D" id="2.60.120.430">
    <property type="entry name" value="Galactose-binding lectin"/>
    <property type="match status" value="2"/>
</dbReference>
<dbReference type="STRING" id="22663.A0A218XRH9"/>
<dbReference type="GO" id="GO:0016020">
    <property type="term" value="C:membrane"/>
    <property type="evidence" value="ECO:0007669"/>
    <property type="project" value="UniProtKB-SubCell"/>
</dbReference>
<comment type="subcellular location">
    <subcellularLocation>
        <location evidence="1">Membrane</location>
        <topology evidence="1">Single-pass type I membrane protein</topology>
    </subcellularLocation>
</comment>
<evidence type="ECO:0000256" key="9">
    <source>
        <dbReference type="ARBA" id="ARBA00022989"/>
    </source>
</evidence>
<evidence type="ECO:0000256" key="3">
    <source>
        <dbReference type="ARBA" id="ARBA00022679"/>
    </source>
</evidence>
<dbReference type="Proteomes" id="UP000233551">
    <property type="component" value="Unassembled WGS sequence"/>
</dbReference>
<evidence type="ECO:0000256" key="11">
    <source>
        <dbReference type="ARBA" id="ARBA00023180"/>
    </source>
</evidence>
<dbReference type="SUPFAM" id="SSF56112">
    <property type="entry name" value="Protein kinase-like (PK-like)"/>
    <property type="match status" value="1"/>
</dbReference>
<dbReference type="FunFam" id="3.30.200.20:FF:000039">
    <property type="entry name" value="receptor-like protein kinase FERONIA"/>
    <property type="match status" value="1"/>
</dbReference>
<dbReference type="PANTHER" id="PTHR45631">
    <property type="entry name" value="OS07G0107800 PROTEIN-RELATED"/>
    <property type="match status" value="1"/>
</dbReference>
<gene>
    <name evidence="16" type="ORF">CDL15_Pgr022665</name>
    <name evidence="17" type="ORF">CRG98_004978</name>
</gene>
<dbReference type="PROSITE" id="PS00108">
    <property type="entry name" value="PROTEIN_KINASE_ST"/>
    <property type="match status" value="1"/>
</dbReference>
<keyword evidence="11" id="KW-0325">Glycoprotein</keyword>
<evidence type="ECO:0000313" key="18">
    <source>
        <dbReference type="Proteomes" id="UP000197138"/>
    </source>
</evidence>
<evidence type="ECO:0000256" key="13">
    <source>
        <dbReference type="SAM" id="Phobius"/>
    </source>
</evidence>
<dbReference type="EMBL" id="PGOL01000196">
    <property type="protein sequence ID" value="PKI74651.1"/>
    <property type="molecule type" value="Genomic_DNA"/>
</dbReference>
<dbReference type="OrthoDB" id="640180at2759"/>
<keyword evidence="19" id="KW-1185">Reference proteome</keyword>